<keyword evidence="1 2" id="KW-0808">Transferase</keyword>
<gene>
    <name evidence="2" type="ORF">IWX46DRAFT_657709</name>
</gene>
<dbReference type="InterPro" id="IPR023213">
    <property type="entry name" value="CAT-like_dom_sf"/>
</dbReference>
<dbReference type="Pfam" id="PF02458">
    <property type="entry name" value="Transferase"/>
    <property type="match status" value="2"/>
</dbReference>
<dbReference type="Gene3D" id="3.30.559.10">
    <property type="entry name" value="Chloramphenicol acetyltransferase-like domain"/>
    <property type="match status" value="2"/>
</dbReference>
<evidence type="ECO:0000313" key="3">
    <source>
        <dbReference type="Proteomes" id="UP001365128"/>
    </source>
</evidence>
<proteinExistence type="predicted"/>
<comment type="caution">
    <text evidence="2">The sequence shown here is derived from an EMBL/GenBank/DDBJ whole genome shotgun (WGS) entry which is preliminary data.</text>
</comment>
<evidence type="ECO:0000256" key="1">
    <source>
        <dbReference type="ARBA" id="ARBA00022679"/>
    </source>
</evidence>
<dbReference type="PANTHER" id="PTHR31642">
    <property type="entry name" value="TRICHOTHECENE 3-O-ACETYLTRANSFERASE"/>
    <property type="match status" value="1"/>
</dbReference>
<dbReference type="PANTHER" id="PTHR31642:SF310">
    <property type="entry name" value="FATTY ALCOHOL:CAFFEOYL-COA ACYLTRANSFERASE"/>
    <property type="match status" value="1"/>
</dbReference>
<keyword evidence="3" id="KW-1185">Reference proteome</keyword>
<dbReference type="InterPro" id="IPR050317">
    <property type="entry name" value="Plant_Fungal_Acyltransferase"/>
</dbReference>
<reference evidence="2 3" key="1">
    <citation type="submission" date="2024-04" db="EMBL/GenBank/DDBJ databases">
        <title>Phyllosticta paracitricarpa is synonymous to the EU quarantine fungus P. citricarpa based on phylogenomic analyses.</title>
        <authorList>
            <consortium name="Lawrence Berkeley National Laboratory"/>
            <person name="Van Ingen-Buijs V.A."/>
            <person name="Van Westerhoven A.C."/>
            <person name="Haridas S."/>
            <person name="Skiadas P."/>
            <person name="Martin F."/>
            <person name="Groenewald J.Z."/>
            <person name="Crous P.W."/>
            <person name="Seidl M.F."/>
        </authorList>
    </citation>
    <scope>NUCLEOTIDE SEQUENCE [LARGE SCALE GENOMIC DNA]</scope>
    <source>
        <strain evidence="2 3">CBS 122670</strain>
    </source>
</reference>
<accession>A0ABR1MCL7</accession>
<dbReference type="Proteomes" id="UP001365128">
    <property type="component" value="Unassembled WGS sequence"/>
</dbReference>
<dbReference type="GO" id="GO:0016740">
    <property type="term" value="F:transferase activity"/>
    <property type="evidence" value="ECO:0007669"/>
    <property type="project" value="UniProtKB-KW"/>
</dbReference>
<dbReference type="EMBL" id="JBBPDW010000016">
    <property type="protein sequence ID" value="KAK7545892.1"/>
    <property type="molecule type" value="Genomic_DNA"/>
</dbReference>
<evidence type="ECO:0000313" key="2">
    <source>
        <dbReference type="EMBL" id="KAK7545892.1"/>
    </source>
</evidence>
<name>A0ABR1MCL7_9PEZI</name>
<protein>
    <submittedName>
        <fullName evidence="2">Transferase family-domain-containing protein</fullName>
    </submittedName>
</protein>
<sequence>MEPVTEQTLELSLLDQVAPDFYIRQLFCFTFPDSKYTSNALYQLHRALQATVAHWPILAGIVTPIKRAGPGSNSREVRYPKPSPVSLYGTHLFGMKWFSIDYEKLHARGMPQSELTTENLSSLTKNPRRGEECPVFGFQVNFVDGGLILCFTFSHKVLDGVSKNAVYEEFGRSMRLNPLEFSQDLPIRPRAVVPVSGQKSSAGTHACIEYDYGEPPTLSNRPATGRIFIFDAQCIAELKDAVMEHLRATDSSVWVSTCDCLCALLWTSVMNVRSRRLSPSTIVKFAQSADARGKFTPPLPADYFGNAFLQPFATAQLGELVSTSVPECLEEHRSGVSTVAVIANAALKIRNTVQAVDKAFTQQRLDLWSSLQDPSSTLHAFWRALDMADAGIFLSSWVSFGADVDFGIPGTTTGRAQWIRKTRSASEGACNILPRKLGTKGDANWEVLVQLSIEDMERLCEETELGRLAKKVVE</sequence>
<organism evidence="2 3">
    <name type="scientific">Phyllosticta citricarpa</name>
    <dbReference type="NCBI Taxonomy" id="55181"/>
    <lineage>
        <taxon>Eukaryota</taxon>
        <taxon>Fungi</taxon>
        <taxon>Dikarya</taxon>
        <taxon>Ascomycota</taxon>
        <taxon>Pezizomycotina</taxon>
        <taxon>Dothideomycetes</taxon>
        <taxon>Dothideomycetes incertae sedis</taxon>
        <taxon>Botryosphaeriales</taxon>
        <taxon>Phyllostictaceae</taxon>
        <taxon>Phyllosticta</taxon>
    </lineage>
</organism>